<sequence length="140" mass="15426">MANSFSRFSTAVAEYSGKPVTFVIAVATIALWAIAGPFFGFSETWQLIINTGTTIVTFLMVFVLQNSQNRDGTALQAKLDELILTSGAENRFIGIEKLDERELKRLSEILKEHAASEDDHALHRKIADAAGRRSKRAGAR</sequence>
<evidence type="ECO:0000313" key="3">
    <source>
        <dbReference type="Proteomes" id="UP000220353"/>
    </source>
</evidence>
<reference evidence="2 3" key="1">
    <citation type="submission" date="2017-09" db="EMBL/GenBank/DDBJ databases">
        <title>Comparative genomics of rhizobia isolated from Phaseolus vulgaris in China.</title>
        <authorList>
            <person name="Tong W."/>
        </authorList>
    </citation>
    <scope>NUCLEOTIDE SEQUENCE [LARGE SCALE GENOMIC DNA]</scope>
    <source>
        <strain evidence="2 3">PCH1</strain>
    </source>
</reference>
<dbReference type="InterPro" id="IPR007251">
    <property type="entry name" value="Iron_permease_Fet4"/>
</dbReference>
<dbReference type="EMBL" id="NWTC01000002">
    <property type="protein sequence ID" value="PDT49747.1"/>
    <property type="molecule type" value="Genomic_DNA"/>
</dbReference>
<dbReference type="AlphaFoldDB" id="A0A2A6M598"/>
<keyword evidence="1" id="KW-0812">Transmembrane</keyword>
<gene>
    <name evidence="2" type="ORF">CO661_03580</name>
</gene>
<protein>
    <submittedName>
        <fullName evidence="2">Iron permease</fullName>
    </submittedName>
</protein>
<dbReference type="RefSeq" id="WP_097586669.1">
    <property type="nucleotide sequence ID" value="NZ_NWTC01000002.1"/>
</dbReference>
<organism evidence="2 3">
    <name type="scientific">Rhizobium fredii</name>
    <name type="common">Sinorhizobium fredii</name>
    <dbReference type="NCBI Taxonomy" id="380"/>
    <lineage>
        <taxon>Bacteria</taxon>
        <taxon>Pseudomonadati</taxon>
        <taxon>Pseudomonadota</taxon>
        <taxon>Alphaproteobacteria</taxon>
        <taxon>Hyphomicrobiales</taxon>
        <taxon>Rhizobiaceae</taxon>
        <taxon>Sinorhizobium/Ensifer group</taxon>
        <taxon>Sinorhizobium</taxon>
    </lineage>
</organism>
<evidence type="ECO:0000256" key="1">
    <source>
        <dbReference type="SAM" id="Phobius"/>
    </source>
</evidence>
<name>A0A2A6M598_RHIFR</name>
<evidence type="ECO:0000313" key="2">
    <source>
        <dbReference type="EMBL" id="PDT49747.1"/>
    </source>
</evidence>
<comment type="caution">
    <text evidence="2">The sequence shown here is derived from an EMBL/GenBank/DDBJ whole genome shotgun (WGS) entry which is preliminary data.</text>
</comment>
<accession>A0A2A6M598</accession>
<feature type="transmembrane region" description="Helical" evidence="1">
    <location>
        <begin position="45"/>
        <end position="64"/>
    </location>
</feature>
<dbReference type="GO" id="GO:0055085">
    <property type="term" value="P:transmembrane transport"/>
    <property type="evidence" value="ECO:0007669"/>
    <property type="project" value="InterPro"/>
</dbReference>
<proteinExistence type="predicted"/>
<dbReference type="Proteomes" id="UP000220353">
    <property type="component" value="Unassembled WGS sequence"/>
</dbReference>
<feature type="transmembrane region" description="Helical" evidence="1">
    <location>
        <begin position="20"/>
        <end position="39"/>
    </location>
</feature>
<keyword evidence="1" id="KW-0472">Membrane</keyword>
<keyword evidence="1" id="KW-1133">Transmembrane helix</keyword>
<dbReference type="Pfam" id="PF04120">
    <property type="entry name" value="Iron_permease"/>
    <property type="match status" value="1"/>
</dbReference>